<dbReference type="GO" id="GO:0032259">
    <property type="term" value="P:methylation"/>
    <property type="evidence" value="ECO:0007669"/>
    <property type="project" value="UniProtKB-KW"/>
</dbReference>
<dbReference type="InterPro" id="IPR010426">
    <property type="entry name" value="MTTB_MeTrfase"/>
</dbReference>
<evidence type="ECO:0000256" key="4">
    <source>
        <dbReference type="PIRNR" id="PIRNR037567"/>
    </source>
</evidence>
<reference evidence="6" key="1">
    <citation type="submission" date="2022-08" db="EMBL/GenBank/DDBJ databases">
        <title>Nisaea acidiphila sp. nov., isolated from a marine algal debris and emended description of the genus Nisaea Urios et al. 2008.</title>
        <authorList>
            <person name="Kwon K."/>
        </authorList>
    </citation>
    <scope>NUCLEOTIDE SEQUENCE</scope>
    <source>
        <strain evidence="6">MEBiC11861</strain>
    </source>
</reference>
<accession>A0A9J7ATN6</accession>
<dbReference type="GO" id="GO:0015948">
    <property type="term" value="P:methanogenesis"/>
    <property type="evidence" value="ECO:0007669"/>
    <property type="project" value="UniProtKB-UniRule"/>
</dbReference>
<sequence>MAAAPDLEVTGTEAAPAEGRGRRGRGGGGGREARRALRARPSQVQAPYITRNVPVYEILSEEALEIIEANADTIMEEIGIEFQDDEEALALWRDAGADVRGTRVHIPRGLARKLAETAPSSFTQHARNPARSVEVGGKNTIFAPVYGPPFVSDVDGGRRYATIEDFQNFVKLTYMLPSLHHSGGTVCEPVDLPVNKRHFDMVYAHMKYSDKPFMGSVTAPERAQDTVDMAKILFGAEFVENNTVCTSLINANSPMVWDGTMLGALKTYARNNQACITTPFILAGAMSPVTVAGTLAQTLAEAMAGIAFTQLVRPGAPVIFGSFASSISMQSGAPTFGTPEPAMVLYGCAQLARRLGVPFRSGGSLCGSKSPDAQAAYESAQTLNPTVMGGVNFVLHAAGWLEGGLVASYEKLLMDADQLAMMPTLLGGVDITENGQAMDAIREVGPGKHFLGCAHTQANFETAFFRSQVADNNTYEQWAAEGSRDAYTRMGDRVKTMLAEYQAPEIDPAMDEALVEFMAKRKASFPDSNI</sequence>
<keyword evidence="2 6" id="KW-0489">Methyltransferase</keyword>
<dbReference type="EMBL" id="CP102480">
    <property type="protein sequence ID" value="UUX48733.1"/>
    <property type="molecule type" value="Genomic_DNA"/>
</dbReference>
<protein>
    <recommendedName>
        <fullName evidence="4">Methyltransferase</fullName>
        <ecNumber evidence="4">2.1.1.-</ecNumber>
    </recommendedName>
</protein>
<name>A0A9J7ATN6_9PROT</name>
<dbReference type="Pfam" id="PF06253">
    <property type="entry name" value="MTTB"/>
    <property type="match status" value="1"/>
</dbReference>
<dbReference type="AlphaFoldDB" id="A0A9J7ATN6"/>
<dbReference type="Proteomes" id="UP001060336">
    <property type="component" value="Chromosome"/>
</dbReference>
<evidence type="ECO:0000256" key="5">
    <source>
        <dbReference type="SAM" id="MobiDB-lite"/>
    </source>
</evidence>
<evidence type="ECO:0000313" key="7">
    <source>
        <dbReference type="Proteomes" id="UP001060336"/>
    </source>
</evidence>
<dbReference type="Gene3D" id="3.20.20.480">
    <property type="entry name" value="Trimethylamine methyltransferase-like"/>
    <property type="match status" value="1"/>
</dbReference>
<organism evidence="6 7">
    <name type="scientific">Nisaea acidiphila</name>
    <dbReference type="NCBI Taxonomy" id="1862145"/>
    <lineage>
        <taxon>Bacteria</taxon>
        <taxon>Pseudomonadati</taxon>
        <taxon>Pseudomonadota</taxon>
        <taxon>Alphaproteobacteria</taxon>
        <taxon>Rhodospirillales</taxon>
        <taxon>Thalassobaculaceae</taxon>
        <taxon>Nisaea</taxon>
    </lineage>
</organism>
<dbReference type="PIRSF" id="PIRSF037567">
    <property type="entry name" value="MTTB_MeTrfase"/>
    <property type="match status" value="1"/>
</dbReference>
<keyword evidence="3 4" id="KW-0808">Transferase</keyword>
<dbReference type="RefSeq" id="WP_257767235.1">
    <property type="nucleotide sequence ID" value="NZ_CP102480.1"/>
</dbReference>
<proteinExistence type="inferred from homology"/>
<evidence type="ECO:0000256" key="1">
    <source>
        <dbReference type="ARBA" id="ARBA00007137"/>
    </source>
</evidence>
<dbReference type="EC" id="2.1.1.-" evidence="4"/>
<evidence type="ECO:0000256" key="3">
    <source>
        <dbReference type="ARBA" id="ARBA00022679"/>
    </source>
</evidence>
<keyword evidence="7" id="KW-1185">Reference proteome</keyword>
<dbReference type="InterPro" id="IPR038601">
    <property type="entry name" value="MttB-like_sf"/>
</dbReference>
<evidence type="ECO:0000256" key="2">
    <source>
        <dbReference type="ARBA" id="ARBA00022603"/>
    </source>
</evidence>
<comment type="similarity">
    <text evidence="1 4">Belongs to the trimethylamine methyltransferase family.</text>
</comment>
<dbReference type="GO" id="GO:0008168">
    <property type="term" value="F:methyltransferase activity"/>
    <property type="evidence" value="ECO:0007669"/>
    <property type="project" value="UniProtKB-KW"/>
</dbReference>
<gene>
    <name evidence="6" type="ORF">NUH88_15120</name>
</gene>
<evidence type="ECO:0000313" key="6">
    <source>
        <dbReference type="EMBL" id="UUX48733.1"/>
    </source>
</evidence>
<dbReference type="KEGG" id="naci:NUH88_15120"/>
<feature type="region of interest" description="Disordered" evidence="5">
    <location>
        <begin position="1"/>
        <end position="41"/>
    </location>
</feature>